<feature type="transmembrane region" description="Helical" evidence="1">
    <location>
        <begin position="303"/>
        <end position="324"/>
    </location>
</feature>
<accession>A0A9P6QB84</accession>
<keyword evidence="1" id="KW-1133">Transmembrane helix</keyword>
<keyword evidence="1" id="KW-0812">Transmembrane</keyword>
<reference evidence="2" key="1">
    <citation type="journal article" date="2020" name="Fungal Divers.">
        <title>Resolving the Mortierellaceae phylogeny through synthesis of multi-gene phylogenetics and phylogenomics.</title>
        <authorList>
            <person name="Vandepol N."/>
            <person name="Liber J."/>
            <person name="Desiro A."/>
            <person name="Na H."/>
            <person name="Kennedy M."/>
            <person name="Barry K."/>
            <person name="Grigoriev I.V."/>
            <person name="Miller A.N."/>
            <person name="O'Donnell K."/>
            <person name="Stajich J.E."/>
            <person name="Bonito G."/>
        </authorList>
    </citation>
    <scope>NUCLEOTIDE SEQUENCE</scope>
    <source>
        <strain evidence="2">KOD948</strain>
    </source>
</reference>
<proteinExistence type="predicted"/>
<feature type="transmembrane region" description="Helical" evidence="1">
    <location>
        <begin position="117"/>
        <end position="139"/>
    </location>
</feature>
<gene>
    <name evidence="2" type="ORF">BG011_006169</name>
</gene>
<comment type="caution">
    <text evidence="2">The sequence shown here is derived from an EMBL/GenBank/DDBJ whole genome shotgun (WGS) entry which is preliminary data.</text>
</comment>
<feature type="transmembrane region" description="Helical" evidence="1">
    <location>
        <begin position="591"/>
        <end position="616"/>
    </location>
</feature>
<sequence length="705" mass="78930">MCPHPPPSSQAHACVNIDTTVDPSTTPSYTSKMDPTTSTFIQEQQQHQDGDIETQILKTLASHLDLLTAGSLFLLPSILSFLASALTAYTASPPPSFSQSFSTLNETGHNKSILDDWSWQTTWILLLPCIGVMIPLLLFKVLSSLEERSFECPFKCWWNRRMNDNNCLRRRVSKTKPAAVVPVRSWILTCPTINTIKRTWRVLKGDPPGYGPLALDTSSLTTTAAPSSLSFSRTRTASTSNPTWSVFISSDKDLEEDEGDEGLCTPPQPCTCTCNCGESGDTSKENEHYMIGKRRSVLPRPKIILLSSLCAWTVLMGLSSSLGFNTIEPSSTVHTTVSEYQLSQSSWERQGGFFKPEDVEGKDNSQFQDAGPIVNPDIDPQDTLMKNVWLAEEDEIWDQEQTVEPFATIRTNLVILKKRDQAPVSEGNEPDQVDLDYSEDEDMLDALIMDAEDETMFRDFLRRIDTEEQTQQQKQEQILKATDDLVVTPMIENDLPCSHRVQHSQLIKWLANLPTTIFGGDEVNDLQEMEQTEYSQIFAYRGWCTDAMIVALTMCLGGVLVGLAQSKVLYEQLLEQQDPALMHAMRSRRRIAFTSVISCLFLSGSALGLTVLMILADCWDVPSVYFIGIGIAGMILVHAWVPDAALLVELSADQEEVHEHYDDEKSTLEHIWSPPATERRNACSLDMSQRWELTACCYQASCFSR</sequence>
<dbReference type="OrthoDB" id="2417026at2759"/>
<dbReference type="AlphaFoldDB" id="A0A9P6QB84"/>
<evidence type="ECO:0008006" key="4">
    <source>
        <dbReference type="Google" id="ProtNLM"/>
    </source>
</evidence>
<evidence type="ECO:0000313" key="3">
    <source>
        <dbReference type="Proteomes" id="UP000726737"/>
    </source>
</evidence>
<keyword evidence="3" id="KW-1185">Reference proteome</keyword>
<evidence type="ECO:0000313" key="2">
    <source>
        <dbReference type="EMBL" id="KAG0264739.1"/>
    </source>
</evidence>
<feature type="transmembrane region" description="Helical" evidence="1">
    <location>
        <begin position="622"/>
        <end position="641"/>
    </location>
</feature>
<name>A0A9P6QB84_9FUNG</name>
<feature type="transmembrane region" description="Helical" evidence="1">
    <location>
        <begin position="66"/>
        <end position="89"/>
    </location>
</feature>
<dbReference type="Proteomes" id="UP000726737">
    <property type="component" value="Unassembled WGS sequence"/>
</dbReference>
<protein>
    <recommendedName>
        <fullName evidence="4">Transmembrane protein</fullName>
    </recommendedName>
</protein>
<evidence type="ECO:0000256" key="1">
    <source>
        <dbReference type="SAM" id="Phobius"/>
    </source>
</evidence>
<organism evidence="2 3">
    <name type="scientific">Mortierella polycephala</name>
    <dbReference type="NCBI Taxonomy" id="41804"/>
    <lineage>
        <taxon>Eukaryota</taxon>
        <taxon>Fungi</taxon>
        <taxon>Fungi incertae sedis</taxon>
        <taxon>Mucoromycota</taxon>
        <taxon>Mortierellomycotina</taxon>
        <taxon>Mortierellomycetes</taxon>
        <taxon>Mortierellales</taxon>
        <taxon>Mortierellaceae</taxon>
        <taxon>Mortierella</taxon>
    </lineage>
</organism>
<dbReference type="EMBL" id="JAAAJA010000044">
    <property type="protein sequence ID" value="KAG0264739.1"/>
    <property type="molecule type" value="Genomic_DNA"/>
</dbReference>
<feature type="transmembrane region" description="Helical" evidence="1">
    <location>
        <begin position="547"/>
        <end position="570"/>
    </location>
</feature>
<keyword evidence="1" id="KW-0472">Membrane</keyword>